<gene>
    <name evidence="2" type="ORF">DY940_23715</name>
</gene>
<proteinExistence type="predicted"/>
<organism evidence="2 3">
    <name type="scientific">Pseudomonas aeruginosa</name>
    <dbReference type="NCBI Taxonomy" id="287"/>
    <lineage>
        <taxon>Bacteria</taxon>
        <taxon>Pseudomonadati</taxon>
        <taxon>Pseudomonadota</taxon>
        <taxon>Gammaproteobacteria</taxon>
        <taxon>Pseudomonadales</taxon>
        <taxon>Pseudomonadaceae</taxon>
        <taxon>Pseudomonas</taxon>
    </lineage>
</organism>
<dbReference type="AlphaFoldDB" id="A0ABD7JZD4"/>
<protein>
    <submittedName>
        <fullName evidence="2">Uncharacterized protein</fullName>
    </submittedName>
</protein>
<dbReference type="EMBL" id="RXTL01000030">
    <property type="protein sequence ID" value="RTS42623.1"/>
    <property type="molecule type" value="Genomic_DNA"/>
</dbReference>
<evidence type="ECO:0000256" key="1">
    <source>
        <dbReference type="SAM" id="MobiDB-lite"/>
    </source>
</evidence>
<evidence type="ECO:0000313" key="2">
    <source>
        <dbReference type="EMBL" id="RTS42623.1"/>
    </source>
</evidence>
<dbReference type="Proteomes" id="UP000276985">
    <property type="component" value="Unassembled WGS sequence"/>
</dbReference>
<feature type="region of interest" description="Disordered" evidence="1">
    <location>
        <begin position="23"/>
        <end position="43"/>
    </location>
</feature>
<accession>A0ABD7JZD4</accession>
<reference evidence="2 3" key="1">
    <citation type="submission" date="2018-12" db="EMBL/GenBank/DDBJ databases">
        <title>Pseudomonas aeruginosa Diversity Panel.</title>
        <authorList>
            <person name="Snesrud E."/>
            <person name="Mcgann P."/>
        </authorList>
    </citation>
    <scope>NUCLEOTIDE SEQUENCE [LARGE SCALE GENOMIC DNA]</scope>
    <source>
        <strain evidence="2 3">MRSN6241</strain>
    </source>
</reference>
<name>A0ABD7JZD4_PSEAI</name>
<comment type="caution">
    <text evidence="2">The sequence shown here is derived from an EMBL/GenBank/DDBJ whole genome shotgun (WGS) entry which is preliminary data.</text>
</comment>
<dbReference type="KEGG" id="ppaa:B7D75_03730"/>
<sequence>MICGSWRCREFAFGPLVRQVRRPGGRNKTLRQARQAARPPSLKPVQALSDTLPQLLTAMQAAKSRAI</sequence>
<evidence type="ECO:0000313" key="3">
    <source>
        <dbReference type="Proteomes" id="UP000276985"/>
    </source>
</evidence>